<evidence type="ECO:0008006" key="2">
    <source>
        <dbReference type="Google" id="ProtNLM"/>
    </source>
</evidence>
<proteinExistence type="predicted"/>
<accession>A0A645FFL8</accession>
<dbReference type="AlphaFoldDB" id="A0A645FFL8"/>
<reference evidence="1" key="1">
    <citation type="submission" date="2019-08" db="EMBL/GenBank/DDBJ databases">
        <authorList>
            <person name="Kucharzyk K."/>
            <person name="Murdoch R.W."/>
            <person name="Higgins S."/>
            <person name="Loffler F."/>
        </authorList>
    </citation>
    <scope>NUCLEOTIDE SEQUENCE</scope>
</reference>
<sequence length="122" mass="13166">MQMPMTIADVLSQYQRNCSELAGAVVATQDGLVLGASDEFGGDTPAAAAASLWVHLQQDLSLVRPVSLSESLLWADPGVWYLCRLEQNHLLLAYSRFPEHAGALRLAGQIAAQQLARMVTSD</sequence>
<evidence type="ECO:0000313" key="1">
    <source>
        <dbReference type="EMBL" id="MPN12396.1"/>
    </source>
</evidence>
<dbReference type="SUPFAM" id="SSF103196">
    <property type="entry name" value="Roadblock/LC7 domain"/>
    <property type="match status" value="1"/>
</dbReference>
<gene>
    <name evidence="1" type="ORF">SDC9_159714</name>
</gene>
<dbReference type="EMBL" id="VSSQ01058737">
    <property type="protein sequence ID" value="MPN12396.1"/>
    <property type="molecule type" value="Genomic_DNA"/>
</dbReference>
<protein>
    <recommendedName>
        <fullName evidence="2">Roadblock/LAMTOR2 domain-containing protein</fullName>
    </recommendedName>
</protein>
<organism evidence="1">
    <name type="scientific">bioreactor metagenome</name>
    <dbReference type="NCBI Taxonomy" id="1076179"/>
    <lineage>
        <taxon>unclassified sequences</taxon>
        <taxon>metagenomes</taxon>
        <taxon>ecological metagenomes</taxon>
    </lineage>
</organism>
<name>A0A645FFL8_9ZZZZ</name>
<comment type="caution">
    <text evidence="1">The sequence shown here is derived from an EMBL/GenBank/DDBJ whole genome shotgun (WGS) entry which is preliminary data.</text>
</comment>
<dbReference type="Gene3D" id="3.30.450.30">
    <property type="entry name" value="Dynein light chain 2a, cytoplasmic"/>
    <property type="match status" value="1"/>
</dbReference>